<comment type="similarity">
    <text evidence="3">Belongs to the MNN1/MNT family.</text>
</comment>
<evidence type="ECO:0000313" key="11">
    <source>
        <dbReference type="Proteomes" id="UP001345013"/>
    </source>
</evidence>
<evidence type="ECO:0000313" key="10">
    <source>
        <dbReference type="EMBL" id="KAK5094315.1"/>
    </source>
</evidence>
<evidence type="ECO:0000256" key="5">
    <source>
        <dbReference type="ARBA" id="ARBA00022692"/>
    </source>
</evidence>
<evidence type="ECO:0000256" key="8">
    <source>
        <dbReference type="ARBA" id="ARBA00023034"/>
    </source>
</evidence>
<dbReference type="Pfam" id="PF11051">
    <property type="entry name" value="Mannosyl_trans3"/>
    <property type="match status" value="2"/>
</dbReference>
<dbReference type="InterPro" id="IPR029044">
    <property type="entry name" value="Nucleotide-diphossugar_trans"/>
</dbReference>
<keyword evidence="9" id="KW-0472">Membrane</keyword>
<dbReference type="PANTHER" id="PTHR31646:SF1">
    <property type="entry name" value="ALPHA-1,2-MANNOSYLTRANSFERASE MNN2"/>
    <property type="match status" value="1"/>
</dbReference>
<dbReference type="EMBL" id="JAVRRG010000035">
    <property type="protein sequence ID" value="KAK5094315.1"/>
    <property type="molecule type" value="Genomic_DNA"/>
</dbReference>
<evidence type="ECO:0000256" key="2">
    <source>
        <dbReference type="ARBA" id="ARBA00004922"/>
    </source>
</evidence>
<comment type="caution">
    <text evidence="10">The sequence shown here is derived from an EMBL/GenBank/DDBJ whole genome shotgun (WGS) entry which is preliminary data.</text>
</comment>
<reference evidence="10 11" key="1">
    <citation type="submission" date="2023-08" db="EMBL/GenBank/DDBJ databases">
        <title>Black Yeasts Isolated from many extreme environments.</title>
        <authorList>
            <person name="Coleine C."/>
            <person name="Stajich J.E."/>
            <person name="Selbmann L."/>
        </authorList>
    </citation>
    <scope>NUCLEOTIDE SEQUENCE [LARGE SCALE GENOMIC DNA]</scope>
    <source>
        <strain evidence="10 11">CCFEE 5885</strain>
    </source>
</reference>
<keyword evidence="6" id="KW-0735">Signal-anchor</keyword>
<evidence type="ECO:0000256" key="1">
    <source>
        <dbReference type="ARBA" id="ARBA00004323"/>
    </source>
</evidence>
<evidence type="ECO:0000256" key="6">
    <source>
        <dbReference type="ARBA" id="ARBA00022968"/>
    </source>
</evidence>
<dbReference type="Proteomes" id="UP001345013">
    <property type="component" value="Unassembled WGS sequence"/>
</dbReference>
<accession>A0ABR0KE83</accession>
<evidence type="ECO:0000256" key="3">
    <source>
        <dbReference type="ARBA" id="ARBA00009105"/>
    </source>
</evidence>
<keyword evidence="8" id="KW-0333">Golgi apparatus</keyword>
<keyword evidence="11" id="KW-1185">Reference proteome</keyword>
<proteinExistence type="inferred from homology"/>
<dbReference type="SUPFAM" id="SSF53448">
    <property type="entry name" value="Nucleotide-diphospho-sugar transferases"/>
    <property type="match status" value="1"/>
</dbReference>
<comment type="subcellular location">
    <subcellularLocation>
        <location evidence="1">Golgi apparatus membrane</location>
        <topology evidence="1">Single-pass type II membrane protein</topology>
    </subcellularLocation>
</comment>
<evidence type="ECO:0000256" key="9">
    <source>
        <dbReference type="ARBA" id="ARBA00023136"/>
    </source>
</evidence>
<evidence type="ECO:0000256" key="7">
    <source>
        <dbReference type="ARBA" id="ARBA00022989"/>
    </source>
</evidence>
<name>A0ABR0KE83_9EURO</name>
<keyword evidence="4" id="KW-0808">Transferase</keyword>
<dbReference type="PANTHER" id="PTHR31646">
    <property type="entry name" value="ALPHA-1,2-MANNOSYLTRANSFERASE MNN2"/>
    <property type="match status" value="1"/>
</dbReference>
<protein>
    <submittedName>
        <fullName evidence="10">Mannosyltransferase</fullName>
    </submittedName>
</protein>
<dbReference type="GO" id="GO:0016757">
    <property type="term" value="F:glycosyltransferase activity"/>
    <property type="evidence" value="ECO:0007669"/>
    <property type="project" value="UniProtKB-KW"/>
</dbReference>
<keyword evidence="10" id="KW-0328">Glycosyltransferase</keyword>
<gene>
    <name evidence="10" type="primary">MNN2_2</name>
    <name evidence="10" type="ORF">LTR24_003689</name>
</gene>
<organism evidence="10 11">
    <name type="scientific">Lithohypha guttulata</name>
    <dbReference type="NCBI Taxonomy" id="1690604"/>
    <lineage>
        <taxon>Eukaryota</taxon>
        <taxon>Fungi</taxon>
        <taxon>Dikarya</taxon>
        <taxon>Ascomycota</taxon>
        <taxon>Pezizomycotina</taxon>
        <taxon>Eurotiomycetes</taxon>
        <taxon>Chaetothyriomycetidae</taxon>
        <taxon>Chaetothyriales</taxon>
        <taxon>Trichomeriaceae</taxon>
        <taxon>Lithohypha</taxon>
    </lineage>
</organism>
<dbReference type="InterPro" id="IPR022751">
    <property type="entry name" value="Alpha_mannosyltransferase"/>
</dbReference>
<keyword evidence="5" id="KW-0812">Transmembrane</keyword>
<sequence>MNDLDGFKSLPHEFFHTTQSSIFIDFSAHGTIGQTSAYNAPMAYERTYNPLIPQHARLWKSLYGLILNNNPQCLKRPDLVVPRNPEIPYDPDHNHPRPDVLWMDEADVSRMKAAHSNFITDIRSMPTSLVYNAGSRGIVTTASESLLAILSISLRMLRKTGTNIPVEIFLNSPTPYTNAFCSKVFPSLDAKCLYLSDIFLAADTTVNLNTYQYKVFSILFSSFEDVLLLDSDAWPISNPEHLFHSLPFTDTGLVLWPDFWYASESPYFFDVAKIARPPPLNERPATESGEMMYSKSKHGLGIMLAVYYNYYGPEYFYLLQSQDGPGQGDKETFPWAAAAVGEPFYFVHHPVGSLGRHDSNGEYIGTAMVQYDPVQDFFALSQQTRPPAVNPEEIAHPNPSLQKPAGTERVKPLFIHANVPKFDPITIFDDEIKGVHTPTRDSDGRSVRCWVEKAHSIELFGFDLEKRFWETIEDAACGDLLGLWVAGGKPDRFALEQVRKRDKATCDRVRKYYKEVFDSDGKKS</sequence>
<evidence type="ECO:0000256" key="4">
    <source>
        <dbReference type="ARBA" id="ARBA00022679"/>
    </source>
</evidence>
<keyword evidence="7" id="KW-1133">Transmembrane helix</keyword>
<comment type="pathway">
    <text evidence="2">Protein modification; protein glycosylation.</text>
</comment>